<evidence type="ECO:0000256" key="3">
    <source>
        <dbReference type="ARBA" id="ARBA00022490"/>
    </source>
</evidence>
<dbReference type="InterPro" id="IPR011063">
    <property type="entry name" value="TilS/TtcA_N"/>
</dbReference>
<dbReference type="PANTHER" id="PTHR43033">
    <property type="entry name" value="TRNA(ILE)-LYSIDINE SYNTHASE-RELATED"/>
    <property type="match status" value="1"/>
</dbReference>
<dbReference type="InterPro" id="IPR012796">
    <property type="entry name" value="Lysidine-tRNA-synth_C"/>
</dbReference>
<evidence type="ECO:0000256" key="4">
    <source>
        <dbReference type="ARBA" id="ARBA00022598"/>
    </source>
</evidence>
<dbReference type="SUPFAM" id="SSF82829">
    <property type="entry name" value="MesJ substrate recognition domain-like"/>
    <property type="match status" value="1"/>
</dbReference>
<dbReference type="HAMAP" id="MF_01161">
    <property type="entry name" value="tRNA_Ile_lys_synt"/>
    <property type="match status" value="1"/>
</dbReference>
<keyword evidence="7" id="KW-0067">ATP-binding</keyword>
<organism evidence="10">
    <name type="scientific">hydrothermal vent metagenome</name>
    <dbReference type="NCBI Taxonomy" id="652676"/>
    <lineage>
        <taxon>unclassified sequences</taxon>
        <taxon>metagenomes</taxon>
        <taxon>ecological metagenomes</taxon>
    </lineage>
</organism>
<dbReference type="SUPFAM" id="SSF56037">
    <property type="entry name" value="PheT/TilS domain"/>
    <property type="match status" value="1"/>
</dbReference>
<evidence type="ECO:0000256" key="1">
    <source>
        <dbReference type="ARBA" id="ARBA00004496"/>
    </source>
</evidence>
<evidence type="ECO:0000256" key="5">
    <source>
        <dbReference type="ARBA" id="ARBA00022694"/>
    </source>
</evidence>
<gene>
    <name evidence="10" type="ORF">MNBD_NITROSPINAE02-1831</name>
</gene>
<dbReference type="InterPro" id="IPR014729">
    <property type="entry name" value="Rossmann-like_a/b/a_fold"/>
</dbReference>
<dbReference type="Pfam" id="PF01171">
    <property type="entry name" value="ATP_bind_3"/>
    <property type="match status" value="1"/>
</dbReference>
<dbReference type="NCBIfam" id="TIGR02432">
    <property type="entry name" value="lysidine_TilS_N"/>
    <property type="match status" value="1"/>
</dbReference>
<dbReference type="AlphaFoldDB" id="A0A3B1CT05"/>
<dbReference type="NCBIfam" id="TIGR02433">
    <property type="entry name" value="lysidine_TilS_C"/>
    <property type="match status" value="1"/>
</dbReference>
<keyword evidence="6" id="KW-0547">Nucleotide-binding</keyword>
<dbReference type="GO" id="GO:0032267">
    <property type="term" value="F:tRNA(Ile)-lysidine synthase activity"/>
    <property type="evidence" value="ECO:0007669"/>
    <property type="project" value="UniProtKB-EC"/>
</dbReference>
<dbReference type="EMBL" id="UOGE01000110">
    <property type="protein sequence ID" value="VAX25810.1"/>
    <property type="molecule type" value="Genomic_DNA"/>
</dbReference>
<feature type="domain" description="Lysidine-tRNA(Ile) synthetase C-terminal" evidence="9">
    <location>
        <begin position="371"/>
        <end position="433"/>
    </location>
</feature>
<evidence type="ECO:0000313" key="10">
    <source>
        <dbReference type="EMBL" id="VAX25810.1"/>
    </source>
</evidence>
<dbReference type="SUPFAM" id="SSF52402">
    <property type="entry name" value="Adenine nucleotide alpha hydrolases-like"/>
    <property type="match status" value="1"/>
</dbReference>
<sequence length="457" mass="50340">MDRLQARIYSTTKKYGMTLPGQKVCVAISGGPDSMALLAILKKLEARLEIEIKACHFDHAYRADSGEDSQVARRMAEKLGVKIITERNRDGKPASGLQLAARRLRYGFFEKLMEEGFADLVATGHTMDDSVETSIMWMIRGAGPHAFGGIPPVRGRYIRPLIESRKSAIIAWLAAEGIEYKTDPSNLTHDYLRNRVRHLVIPAMEEQAPRAVEAINRLGRLAQGQSQALDNIVAERMGRFTLDERGAGVALDFGAIAREPEAIRMSVYRSAMRKIGYDLGRLGLAHLDSVDRLVTLGNLGKVASLPGGYEARVDHGGLTFRKRVAPPAIIPIPFTSIMKEKIGDGRLTVAPAGFEVNQGEMVDMDKAPAGAVFRARRPGDYLRLKNMEGRKSFKKFLIDRKTPSGLRDRIVALASGDEILWAYGLFLSPSIAADSKTVSPVSIRFEPDGSDRKPERG</sequence>
<keyword evidence="4 10" id="KW-0436">Ligase</keyword>
<dbReference type="CDD" id="cd01992">
    <property type="entry name" value="TilS_N"/>
    <property type="match status" value="1"/>
</dbReference>
<dbReference type="SMART" id="SM00977">
    <property type="entry name" value="TilS_C"/>
    <property type="match status" value="1"/>
</dbReference>
<evidence type="ECO:0000256" key="2">
    <source>
        <dbReference type="ARBA" id="ARBA00013267"/>
    </source>
</evidence>
<evidence type="ECO:0000256" key="7">
    <source>
        <dbReference type="ARBA" id="ARBA00022840"/>
    </source>
</evidence>
<proteinExistence type="inferred from homology"/>
<dbReference type="InterPro" id="IPR012795">
    <property type="entry name" value="tRNA_Ile_lys_synt_N"/>
</dbReference>
<keyword evidence="3" id="KW-0963">Cytoplasm</keyword>
<dbReference type="EC" id="6.3.4.19" evidence="2"/>
<dbReference type="Pfam" id="PF11734">
    <property type="entry name" value="TilS_C"/>
    <property type="match status" value="1"/>
</dbReference>
<reference evidence="10" key="1">
    <citation type="submission" date="2018-06" db="EMBL/GenBank/DDBJ databases">
        <authorList>
            <person name="Zhirakovskaya E."/>
        </authorList>
    </citation>
    <scope>NUCLEOTIDE SEQUENCE</scope>
</reference>
<comment type="subcellular location">
    <subcellularLocation>
        <location evidence="1">Cytoplasm</location>
    </subcellularLocation>
</comment>
<evidence type="ECO:0000256" key="6">
    <source>
        <dbReference type="ARBA" id="ARBA00022741"/>
    </source>
</evidence>
<accession>A0A3B1CT05</accession>
<dbReference type="GO" id="GO:0005524">
    <property type="term" value="F:ATP binding"/>
    <property type="evidence" value="ECO:0007669"/>
    <property type="project" value="UniProtKB-KW"/>
</dbReference>
<evidence type="ECO:0000256" key="8">
    <source>
        <dbReference type="ARBA" id="ARBA00048539"/>
    </source>
</evidence>
<dbReference type="Gene3D" id="3.40.50.620">
    <property type="entry name" value="HUPs"/>
    <property type="match status" value="1"/>
</dbReference>
<dbReference type="GO" id="GO:0008033">
    <property type="term" value="P:tRNA processing"/>
    <property type="evidence" value="ECO:0007669"/>
    <property type="project" value="UniProtKB-KW"/>
</dbReference>
<name>A0A3B1CT05_9ZZZZ</name>
<comment type="catalytic activity">
    <reaction evidence="8">
        <text>cytidine(34) in tRNA(Ile2) + L-lysine + ATP = lysidine(34) in tRNA(Ile2) + AMP + diphosphate + H(+)</text>
        <dbReference type="Rhea" id="RHEA:43744"/>
        <dbReference type="Rhea" id="RHEA-COMP:10625"/>
        <dbReference type="Rhea" id="RHEA-COMP:10670"/>
        <dbReference type="ChEBI" id="CHEBI:15378"/>
        <dbReference type="ChEBI" id="CHEBI:30616"/>
        <dbReference type="ChEBI" id="CHEBI:32551"/>
        <dbReference type="ChEBI" id="CHEBI:33019"/>
        <dbReference type="ChEBI" id="CHEBI:82748"/>
        <dbReference type="ChEBI" id="CHEBI:83665"/>
        <dbReference type="ChEBI" id="CHEBI:456215"/>
        <dbReference type="EC" id="6.3.4.19"/>
    </reaction>
</comment>
<keyword evidence="5" id="KW-0819">tRNA processing</keyword>
<evidence type="ECO:0000259" key="9">
    <source>
        <dbReference type="SMART" id="SM00977"/>
    </source>
</evidence>
<dbReference type="InterPro" id="IPR012094">
    <property type="entry name" value="tRNA_Ile_lys_synt"/>
</dbReference>
<dbReference type="PANTHER" id="PTHR43033:SF1">
    <property type="entry name" value="TRNA(ILE)-LYSIDINE SYNTHASE-RELATED"/>
    <property type="match status" value="1"/>
</dbReference>
<dbReference type="GO" id="GO:0005737">
    <property type="term" value="C:cytoplasm"/>
    <property type="evidence" value="ECO:0007669"/>
    <property type="project" value="UniProtKB-SubCell"/>
</dbReference>
<protein>
    <recommendedName>
        <fullName evidence="2">tRNA(Ile)-lysidine synthetase</fullName>
        <ecNumber evidence="2">6.3.4.19</ecNumber>
    </recommendedName>
</protein>